<dbReference type="InterPro" id="IPR050922">
    <property type="entry name" value="LytR/CpsA/Psr_CW_biosynth"/>
</dbReference>
<keyword evidence="2" id="KW-0472">Membrane</keyword>
<organism evidence="5 6">
    <name type="scientific">Candidatus Berkelbacteria bacterium Athens1014_28</name>
    <dbReference type="NCBI Taxonomy" id="2017145"/>
    <lineage>
        <taxon>Bacteria</taxon>
        <taxon>Candidatus Berkelbacteria</taxon>
    </lineage>
</organism>
<keyword evidence="2" id="KW-0812">Transmembrane</keyword>
<reference evidence="5 6" key="1">
    <citation type="submission" date="2017-07" db="EMBL/GenBank/DDBJ databases">
        <title>Mechanisms for carbon and nitrogen cycling indicate functional differentiation within the Candidate Phyla Radiation.</title>
        <authorList>
            <person name="Danczak R.E."/>
            <person name="Johnston M.D."/>
            <person name="Kenah C."/>
            <person name="Slattery M."/>
            <person name="Wrighton K.C."/>
            <person name="Wilkins M.J."/>
        </authorList>
    </citation>
    <scope>NUCLEOTIDE SEQUENCE [LARGE SCALE GENOMIC DNA]</scope>
    <source>
        <strain evidence="5">Athens1014_28</strain>
    </source>
</reference>
<keyword evidence="2" id="KW-1133">Transmembrane helix</keyword>
<feature type="domain" description="LytR/CpsA/Psr regulator C-terminal" evidence="4">
    <location>
        <begin position="346"/>
        <end position="433"/>
    </location>
</feature>
<dbReference type="PANTHER" id="PTHR33392:SF6">
    <property type="entry name" value="POLYISOPRENYL-TEICHOIC ACID--PEPTIDOGLYCAN TEICHOIC ACID TRANSFERASE TAGU"/>
    <property type="match status" value="1"/>
</dbReference>
<dbReference type="InterPro" id="IPR027381">
    <property type="entry name" value="LytR/CpsA/Psr_C"/>
</dbReference>
<proteinExistence type="inferred from homology"/>
<evidence type="ECO:0000259" key="4">
    <source>
        <dbReference type="Pfam" id="PF13399"/>
    </source>
</evidence>
<evidence type="ECO:0000256" key="2">
    <source>
        <dbReference type="SAM" id="Phobius"/>
    </source>
</evidence>
<dbReference type="Proteomes" id="UP000316495">
    <property type="component" value="Unassembled WGS sequence"/>
</dbReference>
<dbReference type="NCBIfam" id="TIGR00350">
    <property type="entry name" value="lytR_cpsA_psr"/>
    <property type="match status" value="1"/>
</dbReference>
<sequence length="441" mass="48479">MSKILFENKNQKPKRRSKKFWIVFSLILGLILAGIGAFYVYGKQIFTENFSASAPALRGGDVSLKSEGDGRINILFLGYGGSGHQGSYLTDTIQILSIDAENKSMAMLSIPRDLYVEVKLPSYAGKINTLYDLGNKQTKEGGANLVKQEIGKILDLPIHYYVGLDFNGFKKAVDSVGGIDINVPKALYDPNYPADDMIRYQTVDIKAGQQHMNGETALKYARSRETTSDFDRSARQQLVASAFKAKVMSTGVLASPSKVVLLMNAITSNVRTDLTINEIQQLSKIAKDIDSSKVATEVLDDSAEGPFYSDSSSGTYYLKPKNGSWTKTRQIVHKLFSDPYLVKEDAKVEIINASGKSSIGSDLSNVLKSYGYNIVKVTTASQTQNQSAIYDFSNGEKKFTLQFLSNRIGVSVNKKTKPSGSTLDIQIIIGKDYKETYAQKG</sequence>
<name>A0A554LKR6_9BACT</name>
<feature type="transmembrane region" description="Helical" evidence="2">
    <location>
        <begin position="20"/>
        <end position="41"/>
    </location>
</feature>
<evidence type="ECO:0000259" key="3">
    <source>
        <dbReference type="Pfam" id="PF03816"/>
    </source>
</evidence>
<dbReference type="EMBL" id="VMGN01000044">
    <property type="protein sequence ID" value="TSC93458.1"/>
    <property type="molecule type" value="Genomic_DNA"/>
</dbReference>
<dbReference type="PANTHER" id="PTHR33392">
    <property type="entry name" value="POLYISOPRENYL-TEICHOIC ACID--PEPTIDOGLYCAN TEICHOIC ACID TRANSFERASE TAGU"/>
    <property type="match status" value="1"/>
</dbReference>
<dbReference type="AlphaFoldDB" id="A0A554LKR6"/>
<comment type="similarity">
    <text evidence="1">Belongs to the LytR/CpsA/Psr (LCP) family.</text>
</comment>
<accession>A0A554LKR6</accession>
<evidence type="ECO:0000313" key="6">
    <source>
        <dbReference type="Proteomes" id="UP000316495"/>
    </source>
</evidence>
<dbReference type="Pfam" id="PF03816">
    <property type="entry name" value="LytR_cpsA_psr"/>
    <property type="match status" value="1"/>
</dbReference>
<dbReference type="Pfam" id="PF13399">
    <property type="entry name" value="LytR_C"/>
    <property type="match status" value="1"/>
</dbReference>
<gene>
    <name evidence="5" type="ORF">Athens101428_671</name>
</gene>
<dbReference type="Gene3D" id="3.40.630.190">
    <property type="entry name" value="LCP protein"/>
    <property type="match status" value="1"/>
</dbReference>
<feature type="domain" description="Cell envelope-related transcriptional attenuator" evidence="3">
    <location>
        <begin position="90"/>
        <end position="247"/>
    </location>
</feature>
<comment type="caution">
    <text evidence="5">The sequence shown here is derived from an EMBL/GenBank/DDBJ whole genome shotgun (WGS) entry which is preliminary data.</text>
</comment>
<protein>
    <submittedName>
        <fullName evidence="5">Putative transcription regulator</fullName>
    </submittedName>
</protein>
<evidence type="ECO:0000313" key="5">
    <source>
        <dbReference type="EMBL" id="TSC93458.1"/>
    </source>
</evidence>
<evidence type="ECO:0000256" key="1">
    <source>
        <dbReference type="ARBA" id="ARBA00006068"/>
    </source>
</evidence>
<dbReference type="InterPro" id="IPR004474">
    <property type="entry name" value="LytR_CpsA_psr"/>
</dbReference>